<dbReference type="RefSeq" id="WP_254010799.1">
    <property type="nucleotide sequence ID" value="NZ_JAMZMM010000035.1"/>
</dbReference>
<evidence type="ECO:0000256" key="1">
    <source>
        <dbReference type="ARBA" id="ARBA00000098"/>
    </source>
</evidence>
<dbReference type="Gene3D" id="2.60.40.1730">
    <property type="entry name" value="tricorn interacting facor f3 domain"/>
    <property type="match status" value="1"/>
</dbReference>
<feature type="region of interest" description="Disordered" evidence="17">
    <location>
        <begin position="1"/>
        <end position="25"/>
    </location>
</feature>
<evidence type="ECO:0000256" key="14">
    <source>
        <dbReference type="ARBA" id="ARBA00029811"/>
    </source>
</evidence>
<reference evidence="20" key="1">
    <citation type="submission" date="2022-06" db="EMBL/GenBank/DDBJ databases">
        <title>New cyanobacteria of genus Symplocastrum in benthos of Lake Baikal.</title>
        <authorList>
            <person name="Sorokovikova E."/>
            <person name="Tikhonova I."/>
            <person name="Krasnopeev A."/>
            <person name="Evseev P."/>
            <person name="Gladkikh A."/>
            <person name="Belykh O."/>
        </authorList>
    </citation>
    <scope>NUCLEOTIDE SEQUENCE</scope>
    <source>
        <strain evidence="20">BBK-W-15</strain>
    </source>
</reference>
<keyword evidence="11" id="KW-0378">Hydrolase</keyword>
<dbReference type="SUPFAM" id="SSF55486">
    <property type="entry name" value="Metalloproteases ('zincins'), catalytic domain"/>
    <property type="match status" value="1"/>
</dbReference>
<evidence type="ECO:0000313" key="21">
    <source>
        <dbReference type="Proteomes" id="UP001204953"/>
    </source>
</evidence>
<dbReference type="EC" id="3.4.11.2" evidence="4"/>
<keyword evidence="9" id="KW-0479">Metal-binding</keyword>
<dbReference type="CDD" id="cd09603">
    <property type="entry name" value="M1_APN_like"/>
    <property type="match status" value="1"/>
</dbReference>
<evidence type="ECO:0000256" key="11">
    <source>
        <dbReference type="ARBA" id="ARBA00022801"/>
    </source>
</evidence>
<comment type="caution">
    <text evidence="20">The sequence shown here is derived from an EMBL/GenBank/DDBJ whole genome shotgun (WGS) entry which is preliminary data.</text>
</comment>
<feature type="domain" description="Aminopeptidase N-like N-terminal" evidence="19">
    <location>
        <begin position="24"/>
        <end position="207"/>
    </location>
</feature>
<dbReference type="Pfam" id="PF17900">
    <property type="entry name" value="Peptidase_M1_N"/>
    <property type="match status" value="1"/>
</dbReference>
<keyword evidence="21" id="KW-1185">Reference proteome</keyword>
<comment type="cofactor">
    <cofactor evidence="2">
        <name>Zn(2+)</name>
        <dbReference type="ChEBI" id="CHEBI:29105"/>
    </cofactor>
</comment>
<dbReference type="SUPFAM" id="SSF48371">
    <property type="entry name" value="ARM repeat"/>
    <property type="match status" value="1"/>
</dbReference>
<protein>
    <recommendedName>
        <fullName evidence="5">Aminopeptidase N</fullName>
        <ecNumber evidence="4">3.4.11.2</ecNumber>
    </recommendedName>
    <alternativeName>
        <fullName evidence="14">Alanine aminopeptidase</fullName>
    </alternativeName>
    <alternativeName>
        <fullName evidence="15">Lysyl aminopeptidase</fullName>
    </alternativeName>
</protein>
<dbReference type="InterPro" id="IPR011989">
    <property type="entry name" value="ARM-like"/>
</dbReference>
<dbReference type="FunFam" id="1.10.390.10:FF:000013">
    <property type="entry name" value="Aminopeptidase N"/>
    <property type="match status" value="1"/>
</dbReference>
<dbReference type="GO" id="GO:0005615">
    <property type="term" value="C:extracellular space"/>
    <property type="evidence" value="ECO:0007669"/>
    <property type="project" value="TreeGrafter"/>
</dbReference>
<dbReference type="InterPro" id="IPR027268">
    <property type="entry name" value="Peptidase_M4/M1_CTD_sf"/>
</dbReference>
<keyword evidence="13" id="KW-0482">Metalloprotease</keyword>
<dbReference type="GO" id="GO:0008270">
    <property type="term" value="F:zinc ion binding"/>
    <property type="evidence" value="ECO:0007669"/>
    <property type="project" value="InterPro"/>
</dbReference>
<dbReference type="InterPro" id="IPR042097">
    <property type="entry name" value="Aminopeptidase_N-like_N_sf"/>
</dbReference>
<evidence type="ECO:0000259" key="19">
    <source>
        <dbReference type="Pfam" id="PF17900"/>
    </source>
</evidence>
<dbReference type="SMART" id="SM00567">
    <property type="entry name" value="EZ_HEAT"/>
    <property type="match status" value="5"/>
</dbReference>
<dbReference type="AlphaFoldDB" id="A0AAE3KKY3"/>
<dbReference type="Gene3D" id="1.25.10.10">
    <property type="entry name" value="Leucine-rich Repeat Variant"/>
    <property type="match status" value="2"/>
</dbReference>
<dbReference type="GO" id="GO:0006508">
    <property type="term" value="P:proteolysis"/>
    <property type="evidence" value="ECO:0007669"/>
    <property type="project" value="UniProtKB-KW"/>
</dbReference>
<evidence type="ECO:0000256" key="16">
    <source>
        <dbReference type="SAM" id="Coils"/>
    </source>
</evidence>
<dbReference type="Pfam" id="PF01433">
    <property type="entry name" value="Peptidase_M1"/>
    <property type="match status" value="1"/>
</dbReference>
<proteinExistence type="inferred from homology"/>
<evidence type="ECO:0000256" key="13">
    <source>
        <dbReference type="ARBA" id="ARBA00023049"/>
    </source>
</evidence>
<dbReference type="SUPFAM" id="SSF63737">
    <property type="entry name" value="Leukotriene A4 hydrolase N-terminal domain"/>
    <property type="match status" value="1"/>
</dbReference>
<evidence type="ECO:0000256" key="8">
    <source>
        <dbReference type="ARBA" id="ARBA00022670"/>
    </source>
</evidence>
<evidence type="ECO:0000256" key="12">
    <source>
        <dbReference type="ARBA" id="ARBA00022833"/>
    </source>
</evidence>
<evidence type="ECO:0000256" key="6">
    <source>
        <dbReference type="ARBA" id="ARBA00022438"/>
    </source>
</evidence>
<dbReference type="PANTHER" id="PTHR11533">
    <property type="entry name" value="PROTEASE M1 ZINC METALLOPROTEASE"/>
    <property type="match status" value="1"/>
</dbReference>
<organism evidence="20 21">
    <name type="scientific">Limnofasciculus baicalensis BBK-W-15</name>
    <dbReference type="NCBI Taxonomy" id="2699891"/>
    <lineage>
        <taxon>Bacteria</taxon>
        <taxon>Bacillati</taxon>
        <taxon>Cyanobacteriota</taxon>
        <taxon>Cyanophyceae</taxon>
        <taxon>Coleofasciculales</taxon>
        <taxon>Coleofasciculaceae</taxon>
        <taxon>Limnofasciculus</taxon>
        <taxon>Limnofasciculus baicalensis</taxon>
    </lineage>
</organism>
<keyword evidence="8" id="KW-0645">Protease</keyword>
<keyword evidence="7" id="KW-0042">Antenna complex</keyword>
<keyword evidence="6" id="KW-0031">Aminopeptidase</keyword>
<feature type="domain" description="Peptidase M1 membrane alanine aminopeptidase" evidence="18">
    <location>
        <begin position="243"/>
        <end position="452"/>
    </location>
</feature>
<keyword evidence="10" id="KW-0605">Phycobilisome</keyword>
<keyword evidence="16" id="KW-0175">Coiled coil</keyword>
<dbReference type="GO" id="GO:0043171">
    <property type="term" value="P:peptide catabolic process"/>
    <property type="evidence" value="ECO:0007669"/>
    <property type="project" value="TreeGrafter"/>
</dbReference>
<comment type="catalytic activity">
    <reaction evidence="1">
        <text>Release of an N-terminal amino acid, Xaa-|-Yaa- from a peptide, amide or arylamide. Xaa is preferably Ala, but may be most amino acids including Pro (slow action). When a terminal hydrophobic residue is followed by a prolyl residue, the two may be released as an intact Xaa-Pro dipeptide.</text>
        <dbReference type="EC" id="3.4.11.2"/>
    </reaction>
</comment>
<evidence type="ECO:0000313" key="20">
    <source>
        <dbReference type="EMBL" id="MCP2727995.1"/>
    </source>
</evidence>
<dbReference type="InterPro" id="IPR050344">
    <property type="entry name" value="Peptidase_M1_aminopeptidases"/>
</dbReference>
<dbReference type="GO" id="GO:0070006">
    <property type="term" value="F:metalloaminopeptidase activity"/>
    <property type="evidence" value="ECO:0007669"/>
    <property type="project" value="TreeGrafter"/>
</dbReference>
<dbReference type="InterPro" id="IPR004155">
    <property type="entry name" value="PBS_lyase_HEAT"/>
</dbReference>
<evidence type="ECO:0000256" key="10">
    <source>
        <dbReference type="ARBA" id="ARBA00022738"/>
    </source>
</evidence>
<dbReference type="GO" id="GO:0042277">
    <property type="term" value="F:peptide binding"/>
    <property type="evidence" value="ECO:0007669"/>
    <property type="project" value="TreeGrafter"/>
</dbReference>
<gene>
    <name evidence="20" type="ORF">NJ959_05815</name>
</gene>
<keyword evidence="12" id="KW-0862">Zinc</keyword>
<dbReference type="InterPro" id="IPR045357">
    <property type="entry name" value="Aminopeptidase_N-like_N"/>
</dbReference>
<evidence type="ECO:0000256" key="4">
    <source>
        <dbReference type="ARBA" id="ARBA00012564"/>
    </source>
</evidence>
<comment type="similarity">
    <text evidence="3">Belongs to the peptidase M1 family.</text>
</comment>
<dbReference type="PANTHER" id="PTHR11533:SF174">
    <property type="entry name" value="PUROMYCIN-SENSITIVE AMINOPEPTIDASE-RELATED"/>
    <property type="match status" value="1"/>
</dbReference>
<accession>A0AAE3KKY3</accession>
<dbReference type="InterPro" id="IPR014782">
    <property type="entry name" value="Peptidase_M1_dom"/>
</dbReference>
<dbReference type="PRINTS" id="PR00756">
    <property type="entry name" value="ALADIPTASE"/>
</dbReference>
<evidence type="ECO:0000256" key="5">
    <source>
        <dbReference type="ARBA" id="ARBA00015611"/>
    </source>
</evidence>
<feature type="coiled-coil region" evidence="16">
    <location>
        <begin position="835"/>
        <end position="869"/>
    </location>
</feature>
<dbReference type="Proteomes" id="UP001204953">
    <property type="component" value="Unassembled WGS sequence"/>
</dbReference>
<dbReference type="Gene3D" id="1.10.390.10">
    <property type="entry name" value="Neutral Protease Domain 2"/>
    <property type="match status" value="1"/>
</dbReference>
<evidence type="ECO:0000256" key="3">
    <source>
        <dbReference type="ARBA" id="ARBA00010136"/>
    </source>
</evidence>
<dbReference type="GO" id="GO:0030089">
    <property type="term" value="C:phycobilisome"/>
    <property type="evidence" value="ECO:0007669"/>
    <property type="project" value="UniProtKB-KW"/>
</dbReference>
<evidence type="ECO:0000256" key="7">
    <source>
        <dbReference type="ARBA" id="ARBA00022549"/>
    </source>
</evidence>
<dbReference type="GO" id="GO:0016285">
    <property type="term" value="F:alanyl aminopeptidase activity"/>
    <property type="evidence" value="ECO:0007669"/>
    <property type="project" value="UniProtKB-EC"/>
</dbReference>
<evidence type="ECO:0000259" key="18">
    <source>
        <dbReference type="Pfam" id="PF01433"/>
    </source>
</evidence>
<evidence type="ECO:0000256" key="15">
    <source>
        <dbReference type="ARBA" id="ARBA00031533"/>
    </source>
</evidence>
<sequence>MSHSYFDSDNNGHKSFELPGAKPHYNPDRPGQVKHIFLDLALDIPQQSFGGTCTMTIAPVRSNIDQLVLDAVNLNIKSVEVDNTPQTFDYDGEELHIRLLNPTEIGKDINIAIAYHVEKPQRGLYFITPDQHYPNKPTQVWTQGEDEDSRFWFPCFDYPGQLATSEIRVKVPKPLIAISNGELIATEDNGDSKIYHWLQQQVHPTYLMTLAVGDFAEIRDEWQGKPVTYYVEKGREDDARRSMGKTPLMVEFFSKKFGYPYPFPKYAQVCVDDFIFGGMENTSTTLLTDRCLLDERAAFDNRNTESLVAHELAHQWFGDLVVIKHWSHAWIKEGMASYTEVLWTEETYGKDDAAYYLLGEARNYLEEDASRYRRPIVTHVYREAIELYDRHLYEKGACVYHMIRTELGDELFWRFVETFVQDNAHKTVETIDLLRAIEKATGSNLLPLFDQYVFRGGHPDYKVAYSWDGDSQLAKITITQTQANGNKNGSQSELFNLKIPIAFGYTTPSETPDDSETTNSLTFKTITVRINEREQSFYFPLEKKPQFISFDKGNNYLKTVSLEYPTSELKAQLKFDPDPISRIYAAQALAKKGGLEVVKALSESLNSDPFWGVRVEVARQLAKIKLDQASTALLAGLQDENASVRRAIVESLSKTKTTESYEAIKQLLEKGDRSYYVEASGARVIGKMASGTLKDKEDEVIQLLTKILQERAGWNEVVRAGAIGGLSQMKSSAIALDAIANYTKPGIPQPLRLSAIRALGTISTGQTPNNTDTILEQLEELSGETFFLTQMAVVGALSQMETAKAIGVLRGMAQQTPDGRVRRRAEEAIQTVQKNIGSDQAVKQLRDELDQIKKENQDLKSRLENIEAKVK</sequence>
<name>A0AAE3KKY3_9CYAN</name>
<evidence type="ECO:0000256" key="17">
    <source>
        <dbReference type="SAM" id="MobiDB-lite"/>
    </source>
</evidence>
<evidence type="ECO:0000256" key="2">
    <source>
        <dbReference type="ARBA" id="ARBA00001947"/>
    </source>
</evidence>
<dbReference type="InterPro" id="IPR016024">
    <property type="entry name" value="ARM-type_fold"/>
</dbReference>
<evidence type="ECO:0000256" key="9">
    <source>
        <dbReference type="ARBA" id="ARBA00022723"/>
    </source>
</evidence>
<dbReference type="Pfam" id="PF13646">
    <property type="entry name" value="HEAT_2"/>
    <property type="match status" value="2"/>
</dbReference>
<dbReference type="InterPro" id="IPR001930">
    <property type="entry name" value="Peptidase_M1"/>
</dbReference>
<dbReference type="EMBL" id="JAMZMM010000035">
    <property type="protein sequence ID" value="MCP2727995.1"/>
    <property type="molecule type" value="Genomic_DNA"/>
</dbReference>
<dbReference type="GO" id="GO:0005737">
    <property type="term" value="C:cytoplasm"/>
    <property type="evidence" value="ECO:0007669"/>
    <property type="project" value="TreeGrafter"/>
</dbReference>